<sequence>MKRVVAILIAGAALAGVVLVIMGTISDDSQAPSSGSEAVIGANYYSLRDTTGEQSINMFAMQPVDASVAWREDTIESITFANEEMEVENVRVSTGGEHSGHILLNIILNVRYDNTGLETTEDMTVTFTDGTTETHTFGEMSFRRSDSHYTEVFGTLDDYRVTYEDVHFEAALENEAAETIHLRQISDNQNVLSYQFEPALEMAEGSREDISITFDVEDEAYDFYTLHPVVHYSREEGAEETIALPPVQYNVFLSDEEKAERILTE</sequence>
<gene>
    <name evidence="1" type="ORF">C6I21_03665</name>
</gene>
<dbReference type="Proteomes" id="UP000243650">
    <property type="component" value="Unassembled WGS sequence"/>
</dbReference>
<protein>
    <submittedName>
        <fullName evidence="1">Uncharacterized protein</fullName>
    </submittedName>
</protein>
<evidence type="ECO:0000313" key="2">
    <source>
        <dbReference type="Proteomes" id="UP000243650"/>
    </source>
</evidence>
<dbReference type="RefSeq" id="WP_105958088.1">
    <property type="nucleotide sequence ID" value="NZ_PVNS01000003.1"/>
</dbReference>
<dbReference type="EMBL" id="PVNS01000003">
    <property type="protein sequence ID" value="PRO66449.1"/>
    <property type="molecule type" value="Genomic_DNA"/>
</dbReference>
<comment type="caution">
    <text evidence="1">The sequence shown here is derived from an EMBL/GenBank/DDBJ whole genome shotgun (WGS) entry which is preliminary data.</text>
</comment>
<name>A0A2P6MJI8_ALKUR</name>
<dbReference type="OrthoDB" id="2831350at2"/>
<accession>A0A2P6MJI8</accession>
<evidence type="ECO:0000313" key="1">
    <source>
        <dbReference type="EMBL" id="PRO66449.1"/>
    </source>
</evidence>
<organism evidence="1 2">
    <name type="scientific">Alkalicoccus urumqiensis</name>
    <name type="common">Bacillus urumqiensis</name>
    <dbReference type="NCBI Taxonomy" id="1548213"/>
    <lineage>
        <taxon>Bacteria</taxon>
        <taxon>Bacillati</taxon>
        <taxon>Bacillota</taxon>
        <taxon>Bacilli</taxon>
        <taxon>Bacillales</taxon>
        <taxon>Bacillaceae</taxon>
        <taxon>Alkalicoccus</taxon>
    </lineage>
</organism>
<reference evidence="1 2" key="1">
    <citation type="submission" date="2018-03" db="EMBL/GenBank/DDBJ databases">
        <title>Bacillus urumqiensis sp. nov., a moderately haloalkaliphilic bacterium isolated from a salt lake.</title>
        <authorList>
            <person name="Zhao B."/>
            <person name="Liao Z."/>
        </authorList>
    </citation>
    <scope>NUCLEOTIDE SEQUENCE [LARGE SCALE GENOMIC DNA]</scope>
    <source>
        <strain evidence="1 2">BZ-SZ-XJ18</strain>
    </source>
</reference>
<dbReference type="AlphaFoldDB" id="A0A2P6MJI8"/>
<proteinExistence type="predicted"/>
<keyword evidence="2" id="KW-1185">Reference proteome</keyword>